<keyword evidence="7" id="KW-0560">Oxidoreductase</keyword>
<evidence type="ECO:0000256" key="7">
    <source>
        <dbReference type="ARBA" id="ARBA00023002"/>
    </source>
</evidence>
<dbReference type="Proteomes" id="UP001412067">
    <property type="component" value="Unassembled WGS sequence"/>
</dbReference>
<reference evidence="10 11" key="1">
    <citation type="journal article" date="2022" name="Nat. Plants">
        <title>Genomes of leafy and leafless Platanthera orchids illuminate the evolution of mycoheterotrophy.</title>
        <authorList>
            <person name="Li M.H."/>
            <person name="Liu K.W."/>
            <person name="Li Z."/>
            <person name="Lu H.C."/>
            <person name="Ye Q.L."/>
            <person name="Zhang D."/>
            <person name="Wang J.Y."/>
            <person name="Li Y.F."/>
            <person name="Zhong Z.M."/>
            <person name="Liu X."/>
            <person name="Yu X."/>
            <person name="Liu D.K."/>
            <person name="Tu X.D."/>
            <person name="Liu B."/>
            <person name="Hao Y."/>
            <person name="Liao X.Y."/>
            <person name="Jiang Y.T."/>
            <person name="Sun W.H."/>
            <person name="Chen J."/>
            <person name="Chen Y.Q."/>
            <person name="Ai Y."/>
            <person name="Zhai J.W."/>
            <person name="Wu S.S."/>
            <person name="Zhou Z."/>
            <person name="Hsiao Y.Y."/>
            <person name="Wu W.L."/>
            <person name="Chen Y.Y."/>
            <person name="Lin Y.F."/>
            <person name="Hsu J.L."/>
            <person name="Li C.Y."/>
            <person name="Wang Z.W."/>
            <person name="Zhao X."/>
            <person name="Zhong W.Y."/>
            <person name="Ma X.K."/>
            <person name="Ma L."/>
            <person name="Huang J."/>
            <person name="Chen G.Z."/>
            <person name="Huang M.Z."/>
            <person name="Huang L."/>
            <person name="Peng D.H."/>
            <person name="Luo Y.B."/>
            <person name="Zou S.Q."/>
            <person name="Chen S.P."/>
            <person name="Lan S."/>
            <person name="Tsai W.C."/>
            <person name="Van de Peer Y."/>
            <person name="Liu Z.J."/>
        </authorList>
    </citation>
    <scope>NUCLEOTIDE SEQUENCE [LARGE SCALE GENOMIC DNA]</scope>
    <source>
        <strain evidence="10">Lor288</strain>
    </source>
</reference>
<evidence type="ECO:0000256" key="8">
    <source>
        <dbReference type="ARBA" id="ARBA00023004"/>
    </source>
</evidence>
<keyword evidence="4" id="KW-0479">Metal-binding</keyword>
<name>A0ABR2MTQ5_9ASPA</name>
<evidence type="ECO:0000313" key="11">
    <source>
        <dbReference type="Proteomes" id="UP001412067"/>
    </source>
</evidence>
<dbReference type="Pfam" id="PF13640">
    <property type="entry name" value="2OG-FeII_Oxy_3"/>
    <property type="match status" value="1"/>
</dbReference>
<keyword evidence="6" id="KW-0223">Dioxygenase</keyword>
<evidence type="ECO:0000256" key="3">
    <source>
        <dbReference type="ARBA" id="ARBA00012262"/>
    </source>
</evidence>
<proteinExistence type="predicted"/>
<evidence type="ECO:0000259" key="9">
    <source>
        <dbReference type="PROSITE" id="PS51471"/>
    </source>
</evidence>
<dbReference type="SMART" id="SM00702">
    <property type="entry name" value="P4Hc"/>
    <property type="match status" value="1"/>
</dbReference>
<dbReference type="Gene3D" id="2.60.120.620">
    <property type="entry name" value="q2cbj1_9rhob like domain"/>
    <property type="match status" value="1"/>
</dbReference>
<protein>
    <recommendedName>
        <fullName evidence="3">procollagen-proline 3-dioxygenase</fullName>
        <ecNumber evidence="3">1.14.11.7</ecNumber>
    </recommendedName>
</protein>
<dbReference type="PANTHER" id="PTHR14049:SF9">
    <property type="entry name" value="PROCOLLAGEN-PROLINE 3-DIOXYGENASE"/>
    <property type="match status" value="1"/>
</dbReference>
<keyword evidence="8" id="KW-0408">Iron</keyword>
<evidence type="ECO:0000256" key="2">
    <source>
        <dbReference type="ARBA" id="ARBA00001962"/>
    </source>
</evidence>
<sequence>MRSSRRGRSSRAPKREVSLIVGTAHLATREWTPHSPTRLSILLACPEYPCNIRRYFLRNLMSNIGTEEFPLGHKSSRSALMRVSRSSSGLGSIICSGSGLGLVRFDSIQKILKDARSSTFGCSVELGTHFRGILFWCKGASIGWHSDDNRSYLKQRDFAAVCYLNSHGKDFKGGAFHFKDGEPSSVFPVAGDVLIYTADDRNVHSVDEVLDGERLTLTLWFTRNRAHDEDAKLISHLSKSLSTHDKIFPLFLPLPASSNMYWFSDGVSGFDIRCARIQNFGFRFCLSKDQKISNFTVPDDSLELLNMPVRLSRGGETYSKEFINSLHGLQAIQFYYLKASEMLALGRKQGSAAESEGIHLLKKMNGSELVLPCDHLLAEKVLGSFMYCEHETMPFSWDEFSMAVIRWEEYMCSLYEQLVMLVPHWVTHQTIFLVHTSDF</sequence>
<dbReference type="InterPro" id="IPR039575">
    <property type="entry name" value="P3H"/>
</dbReference>
<evidence type="ECO:0000256" key="5">
    <source>
        <dbReference type="ARBA" id="ARBA00022737"/>
    </source>
</evidence>
<dbReference type="PANTHER" id="PTHR14049">
    <property type="entry name" value="LEPRECAN 1"/>
    <property type="match status" value="1"/>
</dbReference>
<dbReference type="EMBL" id="JBBWWR010000005">
    <property type="protein sequence ID" value="KAK8966994.1"/>
    <property type="molecule type" value="Genomic_DNA"/>
</dbReference>
<dbReference type="InterPro" id="IPR005123">
    <property type="entry name" value="Oxoglu/Fe-dep_dioxygenase_dom"/>
</dbReference>
<keyword evidence="5" id="KW-0677">Repeat</keyword>
<evidence type="ECO:0000256" key="4">
    <source>
        <dbReference type="ARBA" id="ARBA00022723"/>
    </source>
</evidence>
<evidence type="ECO:0000256" key="6">
    <source>
        <dbReference type="ARBA" id="ARBA00022964"/>
    </source>
</evidence>
<feature type="domain" description="Fe2OG dioxygenase" evidence="9">
    <location>
        <begin position="118"/>
        <end position="223"/>
    </location>
</feature>
<comment type="cofactor">
    <cofactor evidence="2">
        <name>Fe cation</name>
        <dbReference type="ChEBI" id="CHEBI:24875"/>
    </cofactor>
</comment>
<dbReference type="PROSITE" id="PS51471">
    <property type="entry name" value="FE2OG_OXY"/>
    <property type="match status" value="1"/>
</dbReference>
<evidence type="ECO:0000256" key="1">
    <source>
        <dbReference type="ARBA" id="ARBA00001961"/>
    </source>
</evidence>
<organism evidence="10 11">
    <name type="scientific">Platanthera guangdongensis</name>
    <dbReference type="NCBI Taxonomy" id="2320717"/>
    <lineage>
        <taxon>Eukaryota</taxon>
        <taxon>Viridiplantae</taxon>
        <taxon>Streptophyta</taxon>
        <taxon>Embryophyta</taxon>
        <taxon>Tracheophyta</taxon>
        <taxon>Spermatophyta</taxon>
        <taxon>Magnoliopsida</taxon>
        <taxon>Liliopsida</taxon>
        <taxon>Asparagales</taxon>
        <taxon>Orchidaceae</taxon>
        <taxon>Orchidoideae</taxon>
        <taxon>Orchideae</taxon>
        <taxon>Orchidinae</taxon>
        <taxon>Platanthera</taxon>
    </lineage>
</organism>
<dbReference type="EC" id="1.14.11.7" evidence="3"/>
<keyword evidence="11" id="KW-1185">Reference proteome</keyword>
<dbReference type="InterPro" id="IPR044862">
    <property type="entry name" value="Pro_4_hyd_alph_FE2OG_OXY"/>
</dbReference>
<evidence type="ECO:0000313" key="10">
    <source>
        <dbReference type="EMBL" id="KAK8966994.1"/>
    </source>
</evidence>
<accession>A0ABR2MTQ5</accession>
<dbReference type="InterPro" id="IPR006620">
    <property type="entry name" value="Pro_4_hyd_alph"/>
</dbReference>
<comment type="caution">
    <text evidence="10">The sequence shown here is derived from an EMBL/GenBank/DDBJ whole genome shotgun (WGS) entry which is preliminary data.</text>
</comment>
<comment type="cofactor">
    <cofactor evidence="1">
        <name>L-ascorbate</name>
        <dbReference type="ChEBI" id="CHEBI:38290"/>
    </cofactor>
</comment>
<gene>
    <name evidence="10" type="ORF">KSP40_PGU010055</name>
</gene>